<evidence type="ECO:0000313" key="2">
    <source>
        <dbReference type="Proteomes" id="UP001224644"/>
    </source>
</evidence>
<accession>A0ABT8BJA3</accession>
<reference evidence="2" key="1">
    <citation type="journal article" date="2019" name="Int. J. Syst. Evol. Microbiol.">
        <title>The Global Catalogue of Microorganisms (GCM) 10K type strain sequencing project: providing services to taxonomists for standard genome sequencing and annotation.</title>
        <authorList>
            <consortium name="The Broad Institute Genomics Platform"/>
            <consortium name="The Broad Institute Genome Sequencing Center for Infectious Disease"/>
            <person name="Wu L."/>
            <person name="Ma J."/>
        </authorList>
    </citation>
    <scope>NUCLEOTIDE SEQUENCE [LARGE SCALE GENOMIC DNA]</scope>
    <source>
        <strain evidence="2">CECT 7069</strain>
    </source>
</reference>
<organism evidence="1 2">
    <name type="scientific">Methylobacterium adhaesivum</name>
    <dbReference type="NCBI Taxonomy" id="333297"/>
    <lineage>
        <taxon>Bacteria</taxon>
        <taxon>Pseudomonadati</taxon>
        <taxon>Pseudomonadota</taxon>
        <taxon>Alphaproteobacteria</taxon>
        <taxon>Hyphomicrobiales</taxon>
        <taxon>Methylobacteriaceae</taxon>
        <taxon>Methylobacterium</taxon>
    </lineage>
</organism>
<name>A0ABT8BJA3_9HYPH</name>
<comment type="caution">
    <text evidence="1">The sequence shown here is derived from an EMBL/GenBank/DDBJ whole genome shotgun (WGS) entry which is preliminary data.</text>
</comment>
<gene>
    <name evidence="1" type="ORF">QWZ12_16355</name>
</gene>
<sequence length="151" mass="16712">MIVDVLNCINDTDAETDEGAAHAALFAHVGVTDAEDWRTVALRLACQYAPELLTGLESCESAKPARKGGRPKTRTDWHLMMVEIFVEQVREASREKRIRPGLDTDIDACKYILGTAPETKDMRDALGLKPGTSPFTLNNMLRDARKLGKRA</sequence>
<keyword evidence="2" id="KW-1185">Reference proteome</keyword>
<evidence type="ECO:0000313" key="1">
    <source>
        <dbReference type="EMBL" id="MDN3592171.1"/>
    </source>
</evidence>
<dbReference type="EMBL" id="JAUFPX010000016">
    <property type="protein sequence ID" value="MDN3592171.1"/>
    <property type="molecule type" value="Genomic_DNA"/>
</dbReference>
<proteinExistence type="predicted"/>
<dbReference type="RefSeq" id="WP_238227800.1">
    <property type="nucleotide sequence ID" value="NZ_BPQD01000037.1"/>
</dbReference>
<protein>
    <submittedName>
        <fullName evidence="1">Uncharacterized protein</fullName>
    </submittedName>
</protein>
<dbReference type="Proteomes" id="UP001224644">
    <property type="component" value="Unassembled WGS sequence"/>
</dbReference>